<dbReference type="OrthoDB" id="40329at2759"/>
<sequence>MLSTLEERIMERQPHLCTNYFNASLSLLCLFAYVTSLGDAFSPSFHPSTSETTRRSMFRVRATNQEEACHHVISTRRSWMNDITIAASGGGIIFAATTFATTTLAPLPVFAEEVTTTTTSLAPLEMKSFIDPQGLFALNVPKDFFTLRRTQKGDLPDAKTGKGRRGSSIFAAGNMAKAEVVAVERFPTKVLLEENGIVPDGDLSTFPAIGDAKAVANLIILRREREAPNVGSKVLENVQVTPDGKQLTFRLKTEIEVQKPELLLETYGVSQLFRVTVAKATLDSNDGNIMAVFASALEQDFNNGVDGPALEESVKSFQALNQQANSS</sequence>
<organism evidence="1 2">
    <name type="scientific">Nitzschia inconspicua</name>
    <dbReference type="NCBI Taxonomy" id="303405"/>
    <lineage>
        <taxon>Eukaryota</taxon>
        <taxon>Sar</taxon>
        <taxon>Stramenopiles</taxon>
        <taxon>Ochrophyta</taxon>
        <taxon>Bacillariophyta</taxon>
        <taxon>Bacillariophyceae</taxon>
        <taxon>Bacillariophycidae</taxon>
        <taxon>Bacillariales</taxon>
        <taxon>Bacillariaceae</taxon>
        <taxon>Nitzschia</taxon>
    </lineage>
</organism>
<evidence type="ECO:0000313" key="1">
    <source>
        <dbReference type="EMBL" id="KAG7370222.1"/>
    </source>
</evidence>
<reference evidence="1" key="2">
    <citation type="submission" date="2021-04" db="EMBL/GenBank/DDBJ databases">
        <authorList>
            <person name="Podell S."/>
        </authorList>
    </citation>
    <scope>NUCLEOTIDE SEQUENCE</scope>
    <source>
        <strain evidence="1">Hildebrandi</strain>
    </source>
</reference>
<dbReference type="Proteomes" id="UP000693970">
    <property type="component" value="Unassembled WGS sequence"/>
</dbReference>
<proteinExistence type="predicted"/>
<comment type="caution">
    <text evidence="1">The sequence shown here is derived from an EMBL/GenBank/DDBJ whole genome shotgun (WGS) entry which is preliminary data.</text>
</comment>
<evidence type="ECO:0000313" key="2">
    <source>
        <dbReference type="Proteomes" id="UP000693970"/>
    </source>
</evidence>
<keyword evidence="2" id="KW-1185">Reference proteome</keyword>
<reference evidence="1" key="1">
    <citation type="journal article" date="2021" name="Sci. Rep.">
        <title>Diploid genomic architecture of Nitzschia inconspicua, an elite biomass production diatom.</title>
        <authorList>
            <person name="Oliver A."/>
            <person name="Podell S."/>
            <person name="Pinowska A."/>
            <person name="Traller J.C."/>
            <person name="Smith S.R."/>
            <person name="McClure R."/>
            <person name="Beliaev A."/>
            <person name="Bohutskyi P."/>
            <person name="Hill E.A."/>
            <person name="Rabines A."/>
            <person name="Zheng H."/>
            <person name="Allen L.Z."/>
            <person name="Kuo A."/>
            <person name="Grigoriev I.V."/>
            <person name="Allen A.E."/>
            <person name="Hazlebeck D."/>
            <person name="Allen E.E."/>
        </authorList>
    </citation>
    <scope>NUCLEOTIDE SEQUENCE</scope>
    <source>
        <strain evidence="1">Hildebrandi</strain>
    </source>
</reference>
<dbReference type="EMBL" id="JAGRRH010000005">
    <property type="protein sequence ID" value="KAG7370222.1"/>
    <property type="molecule type" value="Genomic_DNA"/>
</dbReference>
<accession>A0A9K3LY16</accession>
<dbReference type="AlphaFoldDB" id="A0A9K3LY16"/>
<protein>
    <submittedName>
        <fullName evidence="1">Uncharacterized protein</fullName>
    </submittedName>
</protein>
<name>A0A9K3LY16_9STRA</name>
<gene>
    <name evidence="1" type="ORF">IV203_027968</name>
</gene>